<reference evidence="2 3" key="2">
    <citation type="submission" date="2015-01" db="EMBL/GenBank/DDBJ databases">
        <authorList>
            <consortium name="NBRP consortium"/>
            <person name="Sawabe T."/>
            <person name="Meirelles P."/>
            <person name="Feng G."/>
            <person name="Sayaka M."/>
            <person name="Hattori M."/>
            <person name="Ohkuma M."/>
        </authorList>
    </citation>
    <scope>NUCLEOTIDE SEQUENCE [LARGE SCALE GENOMIC DNA]</scope>
    <source>
        <strain evidence="3">JCM 19241</strain>
    </source>
</reference>
<comment type="caution">
    <text evidence="2">The sequence shown here is derived from an EMBL/GenBank/DDBJ whole genome shotgun (WGS) entry which is preliminary data.</text>
</comment>
<dbReference type="Gene3D" id="2.120.10.30">
    <property type="entry name" value="TolB, C-terminal domain"/>
    <property type="match status" value="1"/>
</dbReference>
<evidence type="ECO:0000313" key="3">
    <source>
        <dbReference type="Proteomes" id="UP000031666"/>
    </source>
</evidence>
<feature type="signal peptide" evidence="1">
    <location>
        <begin position="1"/>
        <end position="22"/>
    </location>
</feature>
<feature type="chain" id="PRO_5005425006" description="Alkaline phosphatase" evidence="1">
    <location>
        <begin position="23"/>
        <end position="690"/>
    </location>
</feature>
<protein>
    <recommendedName>
        <fullName evidence="4">Alkaline phosphatase</fullName>
    </recommendedName>
</protein>
<dbReference type="SUPFAM" id="SSF75011">
    <property type="entry name" value="3-carboxy-cis,cis-mucoante lactonizing enzyme"/>
    <property type="match status" value="1"/>
</dbReference>
<dbReference type="InterPro" id="IPR011042">
    <property type="entry name" value="6-blade_b-propeller_TolB-like"/>
</dbReference>
<dbReference type="SUPFAM" id="SSF63825">
    <property type="entry name" value="YWTD domain"/>
    <property type="match status" value="1"/>
</dbReference>
<dbReference type="AlphaFoldDB" id="A0A0B8QE61"/>
<evidence type="ECO:0008006" key="4">
    <source>
        <dbReference type="Google" id="ProtNLM"/>
    </source>
</evidence>
<organism evidence="2 3">
    <name type="scientific">Vibrio ishigakensis</name>
    <dbReference type="NCBI Taxonomy" id="1481914"/>
    <lineage>
        <taxon>Bacteria</taxon>
        <taxon>Pseudomonadati</taxon>
        <taxon>Pseudomonadota</taxon>
        <taxon>Gammaproteobacteria</taxon>
        <taxon>Vibrionales</taxon>
        <taxon>Vibrionaceae</taxon>
        <taxon>Vibrio</taxon>
    </lineage>
</organism>
<evidence type="ECO:0000256" key="1">
    <source>
        <dbReference type="SAM" id="SignalP"/>
    </source>
</evidence>
<proteinExistence type="predicted"/>
<reference evidence="2 3" key="1">
    <citation type="submission" date="2015-01" db="EMBL/GenBank/DDBJ databases">
        <title>Vibrio sp. C94 JCM 19241 whole genome shotgun sequence.</title>
        <authorList>
            <person name="Sawabe T."/>
            <person name="Meirelles P."/>
            <person name="Feng G."/>
            <person name="Sayaka M."/>
            <person name="Hattori M."/>
            <person name="Ohkuma M."/>
        </authorList>
    </citation>
    <scope>NUCLEOTIDE SEQUENCE [LARGE SCALE GENOMIC DNA]</scope>
    <source>
        <strain evidence="3">JCM 19241</strain>
    </source>
</reference>
<dbReference type="EMBL" id="BBSC01000004">
    <property type="protein sequence ID" value="GAM75297.1"/>
    <property type="molecule type" value="Genomic_DNA"/>
</dbReference>
<evidence type="ECO:0000313" key="2">
    <source>
        <dbReference type="EMBL" id="GAM75297.1"/>
    </source>
</evidence>
<sequence>MQKMIGAKAPLAILVTSLLLLGCDDSESSSPETSLVTAPDPEAEMASGTQISFDFPQANSNLAGMREFTFYGPVANEAGGVFDESVVEKIELKHGEDSTLGSYSNGEFLVTAPMSVGEGEYTLVATFTDGSVAEQSISLSNTSLLHYPIALEIDETNNRVFVFEDNAKEIQIFDLESGYGQLLSGSGSGSGVWVEEAGDMYYHSATDTLYLVDEDADAVTQINVATGERTRITDDDIDPSNPLSRPEGIAYLDANTLLVAESSSDHGVYSVDIDTGLKQQISTDNAGNGDFFAGARKLFISQDNTHVFVADDSEDRLVKVELSSGDRTVISGYHGGEALVGSGEEFQSAEGLAYDTTRDKALIADDSQDKLFSVDLISGDRTVLLDKATGGALIDDITDVDYHVGEQSAYILDKELDSIVAFDMNTSQVESLLKGNGDDFSTVDHSGIEAIKVEFDALNNRVIVLTEDALYSIDSLGNRVELSGSSVGVGEEINSFDAMAFDEASQRVWVGKDNSIVEVDLTSGDRTLITSNTIDGDLVLDRITALHFNGTALVVGDEGASDRNSEGDQIVFVDIETGKKTLISDENSAGDAVLYKVTQLFQYEETLYGMTGFRPVEDRLFQVDLATGEKNYISIDSVPVDLDTVEDIAYDKYSNRILVINDELVLSIDQSLKPQNLFLDFTKMSKDIRR</sequence>
<dbReference type="STRING" id="1481914.JCM19241_3209"/>
<accession>A0A0B8QE61</accession>
<dbReference type="PROSITE" id="PS51257">
    <property type="entry name" value="PROKAR_LIPOPROTEIN"/>
    <property type="match status" value="1"/>
</dbReference>
<gene>
    <name evidence="2" type="ORF">JCM19241_3209</name>
</gene>
<keyword evidence="1" id="KW-0732">Signal</keyword>
<dbReference type="Proteomes" id="UP000031666">
    <property type="component" value="Unassembled WGS sequence"/>
</dbReference>
<name>A0A0B8QE61_9VIBR</name>